<evidence type="ECO:0000256" key="2">
    <source>
        <dbReference type="ARBA" id="ARBA00023125"/>
    </source>
</evidence>
<dbReference type="InterPro" id="IPR028082">
    <property type="entry name" value="Peripla_BP_I"/>
</dbReference>
<keyword evidence="6" id="KW-1185">Reference proteome</keyword>
<name>A0ABV9X406_9ACTN</name>
<keyword evidence="3" id="KW-0804">Transcription</keyword>
<keyword evidence="2 5" id="KW-0238">DNA-binding</keyword>
<proteinExistence type="predicted"/>
<evidence type="ECO:0000313" key="5">
    <source>
        <dbReference type="EMBL" id="MFC5019824.1"/>
    </source>
</evidence>
<dbReference type="InterPro" id="IPR010982">
    <property type="entry name" value="Lambda_DNA-bd_dom_sf"/>
</dbReference>
<dbReference type="InterPro" id="IPR000843">
    <property type="entry name" value="HTH_LacI"/>
</dbReference>
<accession>A0ABV9X406</accession>
<organism evidence="5 6">
    <name type="scientific">Streptomyces lienomycini</name>
    <dbReference type="NCBI Taxonomy" id="284035"/>
    <lineage>
        <taxon>Bacteria</taxon>
        <taxon>Bacillati</taxon>
        <taxon>Actinomycetota</taxon>
        <taxon>Actinomycetes</taxon>
        <taxon>Kitasatosporales</taxon>
        <taxon>Streptomycetaceae</taxon>
        <taxon>Streptomyces</taxon>
    </lineage>
</organism>
<gene>
    <name evidence="5" type="ORF">ACFPRC_33775</name>
</gene>
<protein>
    <submittedName>
        <fullName evidence="5">LacI family DNA-binding transcriptional regulator</fullName>
    </submittedName>
</protein>
<evidence type="ECO:0000256" key="3">
    <source>
        <dbReference type="ARBA" id="ARBA00023163"/>
    </source>
</evidence>
<evidence type="ECO:0000259" key="4">
    <source>
        <dbReference type="PROSITE" id="PS50932"/>
    </source>
</evidence>
<dbReference type="Pfam" id="PF00356">
    <property type="entry name" value="LacI"/>
    <property type="match status" value="1"/>
</dbReference>
<dbReference type="EMBL" id="JBHSJO010000001">
    <property type="protein sequence ID" value="MFC5019824.1"/>
    <property type="molecule type" value="Genomic_DNA"/>
</dbReference>
<comment type="caution">
    <text evidence="5">The sequence shown here is derived from an EMBL/GenBank/DDBJ whole genome shotgun (WGS) entry which is preliminary data.</text>
</comment>
<dbReference type="InterPro" id="IPR046335">
    <property type="entry name" value="LacI/GalR-like_sensor"/>
</dbReference>
<dbReference type="PANTHER" id="PTHR30146:SF109">
    <property type="entry name" value="HTH-TYPE TRANSCRIPTIONAL REGULATOR GALS"/>
    <property type="match status" value="1"/>
</dbReference>
<dbReference type="PROSITE" id="PS00356">
    <property type="entry name" value="HTH_LACI_1"/>
    <property type="match status" value="1"/>
</dbReference>
<dbReference type="Gene3D" id="1.10.260.40">
    <property type="entry name" value="lambda repressor-like DNA-binding domains"/>
    <property type="match status" value="1"/>
</dbReference>
<dbReference type="SMART" id="SM00354">
    <property type="entry name" value="HTH_LACI"/>
    <property type="match status" value="1"/>
</dbReference>
<evidence type="ECO:0000313" key="6">
    <source>
        <dbReference type="Proteomes" id="UP001595855"/>
    </source>
</evidence>
<dbReference type="Proteomes" id="UP001595855">
    <property type="component" value="Unassembled WGS sequence"/>
</dbReference>
<dbReference type="CDD" id="cd01392">
    <property type="entry name" value="HTH_LacI"/>
    <property type="match status" value="1"/>
</dbReference>
<dbReference type="GO" id="GO:0003677">
    <property type="term" value="F:DNA binding"/>
    <property type="evidence" value="ECO:0007669"/>
    <property type="project" value="UniProtKB-KW"/>
</dbReference>
<reference evidence="6" key="1">
    <citation type="journal article" date="2019" name="Int. J. Syst. Evol. Microbiol.">
        <title>The Global Catalogue of Microorganisms (GCM) 10K type strain sequencing project: providing services to taxonomists for standard genome sequencing and annotation.</title>
        <authorList>
            <consortium name="The Broad Institute Genomics Platform"/>
            <consortium name="The Broad Institute Genome Sequencing Center for Infectious Disease"/>
            <person name="Wu L."/>
            <person name="Ma J."/>
        </authorList>
    </citation>
    <scope>NUCLEOTIDE SEQUENCE [LARGE SCALE GENOMIC DNA]</scope>
    <source>
        <strain evidence="6">CGMCC 4.1542</strain>
    </source>
</reference>
<dbReference type="Pfam" id="PF13377">
    <property type="entry name" value="Peripla_BP_3"/>
    <property type="match status" value="1"/>
</dbReference>
<dbReference type="SUPFAM" id="SSF47413">
    <property type="entry name" value="lambda repressor-like DNA-binding domains"/>
    <property type="match status" value="1"/>
</dbReference>
<dbReference type="CDD" id="cd01574">
    <property type="entry name" value="PBP1_LacI"/>
    <property type="match status" value="1"/>
</dbReference>
<dbReference type="PANTHER" id="PTHR30146">
    <property type="entry name" value="LACI-RELATED TRANSCRIPTIONAL REPRESSOR"/>
    <property type="match status" value="1"/>
</dbReference>
<feature type="domain" description="HTH lacI-type" evidence="4">
    <location>
        <begin position="12"/>
        <end position="66"/>
    </location>
</feature>
<dbReference type="Gene3D" id="3.40.50.2300">
    <property type="match status" value="2"/>
</dbReference>
<sequence length="353" mass="36818">MTKQGGGGKRPPGMTDVARAAGVSAQTVSRVLSGHPNVREQTRAEVLAAVARLGYRRNNAARMLSSGRSRTIGVVTLRSTFYSRAAVTSGIERAAQGAGYAVSTATTASLDTFAIETALSRLTDQGVEGIILSVPLINGSTRLEELTRATPTLTIDGSRTGATEVVAVDQSLAARLAVRHLLDLGHETVWHLAGPAEWLEAASRRDGWRAALEEAGRTAPPPLEGDWSPASGYRAGLVLGRIPDVTAVFVASDEMAFGAVRALRELGRRVPEDISVVGVDDIELAEYCAPPLTTVAQPFAQMGELAVAHLLRFIAAPETVPEPASVEPRLVVRASTAAAPGTAAASSTTAVDG</sequence>
<dbReference type="RefSeq" id="WP_271414169.1">
    <property type="nucleotide sequence ID" value="NZ_BAAATN010000007.1"/>
</dbReference>
<dbReference type="PROSITE" id="PS50932">
    <property type="entry name" value="HTH_LACI_2"/>
    <property type="match status" value="1"/>
</dbReference>
<dbReference type="SUPFAM" id="SSF53822">
    <property type="entry name" value="Periplasmic binding protein-like I"/>
    <property type="match status" value="1"/>
</dbReference>
<evidence type="ECO:0000256" key="1">
    <source>
        <dbReference type="ARBA" id="ARBA00023015"/>
    </source>
</evidence>
<keyword evidence="1" id="KW-0805">Transcription regulation</keyword>